<sequence>MSTVWCSRLRHPTGVHLEVQPVSGFSNFPSFPSGRTRQVNGLLIDSIRLQRSFAMREKGCNRLVPGPDYMVDALKLPNQAPRGYGESLQTCVAWRCPGGTQHLFCWQFWPFLFNS</sequence>
<proteinExistence type="predicted"/>
<protein>
    <submittedName>
        <fullName evidence="1">Uncharacterized protein</fullName>
    </submittedName>
</protein>
<keyword evidence="2" id="KW-1185">Reference proteome</keyword>
<name>A0A8X6RTN3_TRICX</name>
<reference evidence="1" key="1">
    <citation type="submission" date="2020-08" db="EMBL/GenBank/DDBJ databases">
        <title>Multicomponent nature underlies the extraordinary mechanical properties of spider dragline silk.</title>
        <authorList>
            <person name="Kono N."/>
            <person name="Nakamura H."/>
            <person name="Mori M."/>
            <person name="Yoshida Y."/>
            <person name="Ohtoshi R."/>
            <person name="Malay A.D."/>
            <person name="Moran D.A.P."/>
            <person name="Tomita M."/>
            <person name="Numata K."/>
            <person name="Arakawa K."/>
        </authorList>
    </citation>
    <scope>NUCLEOTIDE SEQUENCE</scope>
</reference>
<comment type="caution">
    <text evidence="1">The sequence shown here is derived from an EMBL/GenBank/DDBJ whole genome shotgun (WGS) entry which is preliminary data.</text>
</comment>
<organism evidence="1 2">
    <name type="scientific">Trichonephila clavipes</name>
    <name type="common">Golden silk orbweaver</name>
    <name type="synonym">Nephila clavipes</name>
    <dbReference type="NCBI Taxonomy" id="2585209"/>
    <lineage>
        <taxon>Eukaryota</taxon>
        <taxon>Metazoa</taxon>
        <taxon>Ecdysozoa</taxon>
        <taxon>Arthropoda</taxon>
        <taxon>Chelicerata</taxon>
        <taxon>Arachnida</taxon>
        <taxon>Araneae</taxon>
        <taxon>Araneomorphae</taxon>
        <taxon>Entelegynae</taxon>
        <taxon>Araneoidea</taxon>
        <taxon>Nephilidae</taxon>
        <taxon>Trichonephila</taxon>
    </lineage>
</organism>
<evidence type="ECO:0000313" key="2">
    <source>
        <dbReference type="Proteomes" id="UP000887159"/>
    </source>
</evidence>
<dbReference type="Proteomes" id="UP000887159">
    <property type="component" value="Unassembled WGS sequence"/>
</dbReference>
<dbReference type="AlphaFoldDB" id="A0A8X6RTN3"/>
<dbReference type="EMBL" id="BMAU01021229">
    <property type="protein sequence ID" value="GFY01577.1"/>
    <property type="molecule type" value="Genomic_DNA"/>
</dbReference>
<accession>A0A8X6RTN3</accession>
<gene>
    <name evidence="1" type="ORF">TNCV_2607611</name>
</gene>
<evidence type="ECO:0000313" key="1">
    <source>
        <dbReference type="EMBL" id="GFY01577.1"/>
    </source>
</evidence>